<accession>A0ABP7WN74</accession>
<proteinExistence type="predicted"/>
<dbReference type="InterPro" id="IPR034660">
    <property type="entry name" value="DinB/YfiT-like"/>
</dbReference>
<dbReference type="RefSeq" id="WP_344954762.1">
    <property type="nucleotide sequence ID" value="NZ_BAAAZG010000047.1"/>
</dbReference>
<dbReference type="InterPro" id="IPR024344">
    <property type="entry name" value="MDMPI_metal-binding"/>
</dbReference>
<organism evidence="2 3">
    <name type="scientific">Actinomadura miaoliensis</name>
    <dbReference type="NCBI Taxonomy" id="430685"/>
    <lineage>
        <taxon>Bacteria</taxon>
        <taxon>Bacillati</taxon>
        <taxon>Actinomycetota</taxon>
        <taxon>Actinomycetes</taxon>
        <taxon>Streptosporangiales</taxon>
        <taxon>Thermomonosporaceae</taxon>
        <taxon>Actinomadura</taxon>
    </lineage>
</organism>
<gene>
    <name evidence="2" type="ORF">GCM10022214_62500</name>
</gene>
<evidence type="ECO:0000313" key="3">
    <source>
        <dbReference type="Proteomes" id="UP001500683"/>
    </source>
</evidence>
<protein>
    <recommendedName>
        <fullName evidence="1">Mycothiol-dependent maleylpyruvate isomerase metal-binding domain-containing protein</fullName>
    </recommendedName>
</protein>
<dbReference type="Gene3D" id="1.20.120.450">
    <property type="entry name" value="dinb family like domain"/>
    <property type="match status" value="1"/>
</dbReference>
<dbReference type="EMBL" id="BAAAZG010000047">
    <property type="protein sequence ID" value="GAA4092389.1"/>
    <property type="molecule type" value="Genomic_DNA"/>
</dbReference>
<dbReference type="SUPFAM" id="SSF109854">
    <property type="entry name" value="DinB/YfiT-like putative metalloenzymes"/>
    <property type="match status" value="1"/>
</dbReference>
<evidence type="ECO:0000259" key="1">
    <source>
        <dbReference type="Pfam" id="PF11716"/>
    </source>
</evidence>
<sequence>MTVRDDFLDTAAAAVRLLEDAAVAERWDDPSALEGMTVGALAAHLAHQIFLVPRLLDAGGAENAEPVSLIDHYSGPEWDDADVHAALRRSSAEAAEQGARTLAERAAATLADLRGRLPSEPADRVVPLPWAQPLTLDDLLTTRMMELVVHSDDLAVSVDKEAAPPPAAVETVIGLLARLSARRHGPTAVLRALSRAERAPASISAF</sequence>
<keyword evidence="3" id="KW-1185">Reference proteome</keyword>
<comment type="caution">
    <text evidence="2">The sequence shown here is derived from an EMBL/GenBank/DDBJ whole genome shotgun (WGS) entry which is preliminary data.</text>
</comment>
<reference evidence="3" key="1">
    <citation type="journal article" date="2019" name="Int. J. Syst. Evol. Microbiol.">
        <title>The Global Catalogue of Microorganisms (GCM) 10K type strain sequencing project: providing services to taxonomists for standard genome sequencing and annotation.</title>
        <authorList>
            <consortium name="The Broad Institute Genomics Platform"/>
            <consortium name="The Broad Institute Genome Sequencing Center for Infectious Disease"/>
            <person name="Wu L."/>
            <person name="Ma J."/>
        </authorList>
    </citation>
    <scope>NUCLEOTIDE SEQUENCE [LARGE SCALE GENOMIC DNA]</scope>
    <source>
        <strain evidence="3">JCM 16702</strain>
    </source>
</reference>
<dbReference type="Proteomes" id="UP001500683">
    <property type="component" value="Unassembled WGS sequence"/>
</dbReference>
<evidence type="ECO:0000313" key="2">
    <source>
        <dbReference type="EMBL" id="GAA4092389.1"/>
    </source>
</evidence>
<feature type="domain" description="Mycothiol-dependent maleylpyruvate isomerase metal-binding" evidence="1">
    <location>
        <begin position="11"/>
        <end position="155"/>
    </location>
</feature>
<dbReference type="Pfam" id="PF11716">
    <property type="entry name" value="MDMPI_N"/>
    <property type="match status" value="1"/>
</dbReference>
<name>A0ABP7WN74_9ACTN</name>